<dbReference type="SUPFAM" id="SSF52540">
    <property type="entry name" value="P-loop containing nucleoside triphosphate hydrolases"/>
    <property type="match status" value="2"/>
</dbReference>
<gene>
    <name evidence="13" type="ORF">TraAM80_02407</name>
</gene>
<name>A0A422NUL9_TRYRA</name>
<evidence type="ECO:0000256" key="9">
    <source>
        <dbReference type="ARBA" id="ARBA00023136"/>
    </source>
</evidence>
<dbReference type="Proteomes" id="UP000283634">
    <property type="component" value="Unassembled WGS sequence"/>
</dbReference>
<evidence type="ECO:0000256" key="3">
    <source>
        <dbReference type="ARBA" id="ARBA00022448"/>
    </source>
</evidence>
<keyword evidence="13" id="KW-0378">Hydrolase</keyword>
<comment type="subcellular location">
    <subcellularLocation>
        <location evidence="1">Membrane</location>
        <topology evidence="1">Multi-pass membrane protein</topology>
    </subcellularLocation>
</comment>
<dbReference type="RefSeq" id="XP_029240800.1">
    <property type="nucleotide sequence ID" value="XM_029379411.1"/>
</dbReference>
<feature type="region of interest" description="Disordered" evidence="10">
    <location>
        <begin position="589"/>
        <end position="614"/>
    </location>
</feature>
<dbReference type="EC" id="3.6.1.3" evidence="13"/>
<dbReference type="PROSITE" id="PS50893">
    <property type="entry name" value="ABC_TRANSPORTER_2"/>
    <property type="match status" value="2"/>
</dbReference>
<evidence type="ECO:0000259" key="12">
    <source>
        <dbReference type="PROSITE" id="PS50893"/>
    </source>
</evidence>
<dbReference type="OrthoDB" id="10255969at2759"/>
<feature type="transmembrane region" description="Helical" evidence="11">
    <location>
        <begin position="1458"/>
        <end position="1478"/>
    </location>
</feature>
<evidence type="ECO:0000313" key="13">
    <source>
        <dbReference type="EMBL" id="RNF09148.1"/>
    </source>
</evidence>
<feature type="transmembrane region" description="Helical" evidence="11">
    <location>
        <begin position="1367"/>
        <end position="1385"/>
    </location>
</feature>
<dbReference type="GeneID" id="40326340"/>
<keyword evidence="4 11" id="KW-0812">Transmembrane</keyword>
<keyword evidence="9 11" id="KW-0472">Membrane</keyword>
<feature type="transmembrane region" description="Helical" evidence="11">
    <location>
        <begin position="1073"/>
        <end position="1092"/>
    </location>
</feature>
<dbReference type="GO" id="GO:0005319">
    <property type="term" value="F:lipid transporter activity"/>
    <property type="evidence" value="ECO:0007669"/>
    <property type="project" value="TreeGrafter"/>
</dbReference>
<feature type="transmembrane region" description="Helical" evidence="11">
    <location>
        <begin position="521"/>
        <end position="542"/>
    </location>
</feature>
<evidence type="ECO:0000256" key="10">
    <source>
        <dbReference type="SAM" id="MobiDB-lite"/>
    </source>
</evidence>
<dbReference type="VEuPathDB" id="TriTrypDB:TRSC58_06478"/>
<evidence type="ECO:0000256" key="7">
    <source>
        <dbReference type="ARBA" id="ARBA00022840"/>
    </source>
</evidence>
<dbReference type="InterPro" id="IPR017871">
    <property type="entry name" value="ABC_transporter-like_CS"/>
</dbReference>
<dbReference type="InterPro" id="IPR013525">
    <property type="entry name" value="ABC2_TM"/>
</dbReference>
<dbReference type="GO" id="GO:0005524">
    <property type="term" value="F:ATP binding"/>
    <property type="evidence" value="ECO:0007669"/>
    <property type="project" value="UniProtKB-KW"/>
</dbReference>
<organism evidence="13 14">
    <name type="scientific">Trypanosoma rangeli</name>
    <dbReference type="NCBI Taxonomy" id="5698"/>
    <lineage>
        <taxon>Eukaryota</taxon>
        <taxon>Discoba</taxon>
        <taxon>Euglenozoa</taxon>
        <taxon>Kinetoplastea</taxon>
        <taxon>Metakinetoplastina</taxon>
        <taxon>Trypanosomatida</taxon>
        <taxon>Trypanosomatidae</taxon>
        <taxon>Trypanosoma</taxon>
        <taxon>Herpetosoma</taxon>
    </lineage>
</organism>
<keyword evidence="5" id="KW-0677">Repeat</keyword>
<dbReference type="GO" id="GO:0016887">
    <property type="term" value="F:ATP hydrolysis activity"/>
    <property type="evidence" value="ECO:0007669"/>
    <property type="project" value="InterPro"/>
</dbReference>
<comment type="similarity">
    <text evidence="2">Belongs to the ABC transporter superfamily. ABCA family.</text>
</comment>
<keyword evidence="14" id="KW-1185">Reference proteome</keyword>
<feature type="transmembrane region" description="Helical" evidence="11">
    <location>
        <begin position="1297"/>
        <end position="1324"/>
    </location>
</feature>
<protein>
    <submittedName>
        <fullName evidence="13">ATP-binding cassette protein subfamily A, member 10</fullName>
        <ecNumber evidence="13">3.6.1.3</ecNumber>
    </submittedName>
</protein>
<dbReference type="Pfam" id="PF00005">
    <property type="entry name" value="ABC_tran"/>
    <property type="match status" value="2"/>
</dbReference>
<dbReference type="InterPro" id="IPR003439">
    <property type="entry name" value="ABC_transporter-like_ATP-bd"/>
</dbReference>
<feature type="domain" description="ABC transporter" evidence="12">
    <location>
        <begin position="642"/>
        <end position="871"/>
    </location>
</feature>
<accession>A0A422NUL9</accession>
<dbReference type="FunFam" id="3.40.50.300:FF:001253">
    <property type="entry name" value="ATP-binding cassette protein subfamily A, member 10"/>
    <property type="match status" value="2"/>
</dbReference>
<feature type="transmembrane region" description="Helical" evidence="11">
    <location>
        <begin position="345"/>
        <end position="369"/>
    </location>
</feature>
<dbReference type="InterPro" id="IPR027417">
    <property type="entry name" value="P-loop_NTPase"/>
</dbReference>
<evidence type="ECO:0000256" key="4">
    <source>
        <dbReference type="ARBA" id="ARBA00022692"/>
    </source>
</evidence>
<dbReference type="Gene3D" id="3.40.50.300">
    <property type="entry name" value="P-loop containing nucleotide triphosphate hydrolases"/>
    <property type="match status" value="2"/>
</dbReference>
<dbReference type="EMBL" id="MKGL01000053">
    <property type="protein sequence ID" value="RNF09148.1"/>
    <property type="molecule type" value="Genomic_DNA"/>
</dbReference>
<evidence type="ECO:0000256" key="11">
    <source>
        <dbReference type="SAM" id="Phobius"/>
    </source>
</evidence>
<dbReference type="Pfam" id="PF12698">
    <property type="entry name" value="ABC2_membrane_3"/>
    <property type="match status" value="2"/>
</dbReference>
<reference evidence="13 14" key="1">
    <citation type="journal article" date="2018" name="BMC Genomics">
        <title>Genomic comparison of Trypanosoma conorhini and Trypanosoma rangeli to Trypanosoma cruzi strains of high and low virulence.</title>
        <authorList>
            <person name="Bradwell K.R."/>
            <person name="Koparde V.N."/>
            <person name="Matveyev A.V."/>
            <person name="Serrano M.G."/>
            <person name="Alves J.M."/>
            <person name="Parikh H."/>
            <person name="Huang B."/>
            <person name="Lee V."/>
            <person name="Espinosa-Alvarez O."/>
            <person name="Ortiz P.A."/>
            <person name="Costa-Martins A.G."/>
            <person name="Teixeira M.M."/>
            <person name="Buck G.A."/>
        </authorList>
    </citation>
    <scope>NUCLEOTIDE SEQUENCE [LARGE SCALE GENOMIC DNA]</scope>
    <source>
        <strain evidence="13 14">AM80</strain>
    </source>
</reference>
<evidence type="ECO:0000313" key="14">
    <source>
        <dbReference type="Proteomes" id="UP000283634"/>
    </source>
</evidence>
<keyword evidence="3" id="KW-0813">Transport</keyword>
<evidence type="ECO:0000256" key="8">
    <source>
        <dbReference type="ARBA" id="ARBA00022989"/>
    </source>
</evidence>
<proteinExistence type="inferred from homology"/>
<dbReference type="GO" id="GO:0016020">
    <property type="term" value="C:membrane"/>
    <property type="evidence" value="ECO:0007669"/>
    <property type="project" value="UniProtKB-SubCell"/>
</dbReference>
<feature type="transmembrane region" description="Helical" evidence="11">
    <location>
        <begin position="390"/>
        <end position="411"/>
    </location>
</feature>
<feature type="transmembrane region" description="Helical" evidence="11">
    <location>
        <begin position="417"/>
        <end position="433"/>
    </location>
</feature>
<dbReference type="InterPro" id="IPR003593">
    <property type="entry name" value="AAA+_ATPase"/>
</dbReference>
<feature type="domain" description="ABC transporter" evidence="12">
    <location>
        <begin position="1547"/>
        <end position="1776"/>
    </location>
</feature>
<keyword evidence="7 13" id="KW-0067">ATP-binding</keyword>
<dbReference type="SMART" id="SM00382">
    <property type="entry name" value="AAA"/>
    <property type="match status" value="2"/>
</dbReference>
<dbReference type="PANTHER" id="PTHR19229:SF36">
    <property type="entry name" value="ATP-BINDING CASSETTE SUB-FAMILY A MEMBER 2"/>
    <property type="match status" value="1"/>
</dbReference>
<sequence length="1867" mass="205825">MKCLWFSQFRAFLWKVFLQHWRAPVSTLTELLLPCVFMLFLASSYWCSTATEIPATDNSADKVVDMSFFFPTQFCQNISSPRPFGPRLGIPPCKPNVHGVMCFTFVRNGALCVNKISSMPYVMQRIYRTKGPVRIPTLDAYLAFSAYTSYASKRENPSFFVRGGLASMSHYGHLLLAGTGNDTSLAAMFASYCSEVSALCREVVYRDCFFTSMAEAQKFAREHDNEVWAIVELPPPSPASAAAKDEATIFSISMNYTATPSTFARDMKFKDLDSTEYALYITSGFMTLQNVVQQFYIKHRLEKAWTLSPSVKNSSDILEYVNLEGIPLIPMPTPPHVKNSFYDDWVYFMPLVAVFAAIFPVTKLVSWIVEEKLLRIREAMQVMGLRWSCMALGWFVSAFLMNIMASLLVAVILRFSFFHFVHFGVLFMLQFSFMQQNTALSLLLSTLFTNPRAACAVAALCIFVCNTPYYSLPASASMPWLLSMSFLPCFAYAKGVDILSKYAASGYTFSWKNVHEGEYNIALAIGLMWASSGIMWIFWLYLDQVLSSLGGRRRHPLFFISWFFGLFSCCGLGDRGDSESKKRLLLRHSMTTPSREPTDGSVERPLPHGGTSARDEKRAPAALFRNLFKVYHTGGLIGWLYYFITGLRRDGDYCEALRDVSFQLDVGSINVLLGPNGSGKTTLMSVAAGMVTPTRGEVYICGYNTKNQLEKCQRHIGYCPQSDIVWNSLTVEEHLTFYARMKVHQGWDVRKDVDAIIASMQLEEKRHTIAKNLSGGQRRRLCVGVALVGHPNVLFLDEPTSGMDMRGRKAVYDALQKNRETCTVMVSTHLLDEADRVGDRILLMQDGALRGAGSSLFLKSKMDVGYVVTCVVDACSSEMEENMCISRLTEFVRNKSFPGHSHTTSSELQPISRHCKLLGIERRGREIMFRFPLSLLSSSGSTIIRELESQRKELRLRSIGLSLTTLEDVMNSLTSNKQTSMGMQAAAASAPHSVTEHGISIQVEGSTDQAAQTVGTAVGCPASTHQGGNLGAANDEAHNLNNIDEYDKHRGQSFARHFAVLFMKRMHCAKRDVRLLIFQILLPVIFLSLGLLTEFMSPQDQPALTLDASLYAGYETPPFSAVPWSASSVLPDAFAVERSDTTGAFGPYYTPVRVNCNATNCVPQLSAAMIHDIMNHSASRFVAVSLTNLQGRNYSKTSSLMHNISAHHSAPQALNVLYDVANHQLFGKGAMTTVRNVPMQMGPFERRMMTSSLRVVFGIFVLLPLIFIPSNTVAFIVRECQSGARHLQWLAGANVFAFWASSMLFDFCCYLVTEALMLVIFVVFDRTEFIANTETIGATVALFTFFGISSIPFSYVVSFFFSSPFNAQSVVFVINLLLGFLWVMGEQKLLANKNLEGVATFTAHILRIVPAVSLGEGTFALSGVQLMKIMMPGMPLPSLFSFLSISNGKFRGGVGTSLTYLSCTFVVSLVLLVLLEYARIQRATWLFARLSCCKGRKPKSHGDHVGPSASFTDTEDKHVANMKAADSVACEEEEVCCQTTGRTEDGITLQHITKRYTGSDRAAVDDLSLGVHKGEIMALLGSNGAGKTTTVSILAGETIPTSGSAYINHLSVLRSASRSYVGYCPQKDALVDNLSPYEHLRLYAGLRGGSSASIHKEITQLLNVLGLTPQKNAPAYSLSGGNKRRLSLAVALVGGTTSVLLDEPTAGMDATARRRTCAVVKRLTREKSVILTTHLLDETEALADRVAFISGGRLQCVGTPQELKNHYTDDAVYTVRVVFADACGPIDASSDITKRLCASFHISASSEGDDCVVEGIAGRTVTLSVRNSLLHICTVASDIREGKVAGLPPVVQVSATQPTLEEIMLTI</sequence>
<feature type="transmembrane region" description="Helical" evidence="11">
    <location>
        <begin position="627"/>
        <end position="644"/>
    </location>
</feature>
<dbReference type="PROSITE" id="PS00211">
    <property type="entry name" value="ABC_TRANSPORTER_1"/>
    <property type="match status" value="2"/>
</dbReference>
<dbReference type="PANTHER" id="PTHR19229">
    <property type="entry name" value="ATP-BINDING CASSETTE TRANSPORTER SUBFAMILY A ABCA"/>
    <property type="match status" value="1"/>
</dbReference>
<feature type="compositionally biased region" description="Basic and acidic residues" evidence="10">
    <location>
        <begin position="596"/>
        <end position="606"/>
    </location>
</feature>
<feature type="transmembrane region" description="Helical" evidence="11">
    <location>
        <begin position="554"/>
        <end position="573"/>
    </location>
</feature>
<keyword evidence="6" id="KW-0547">Nucleotide-binding</keyword>
<comment type="caution">
    <text evidence="13">The sequence shown here is derived from an EMBL/GenBank/DDBJ whole genome shotgun (WGS) entry which is preliminary data.</text>
</comment>
<feature type="transmembrane region" description="Helical" evidence="11">
    <location>
        <begin position="1336"/>
        <end position="1361"/>
    </location>
</feature>
<evidence type="ECO:0000256" key="5">
    <source>
        <dbReference type="ARBA" id="ARBA00022737"/>
    </source>
</evidence>
<evidence type="ECO:0000256" key="1">
    <source>
        <dbReference type="ARBA" id="ARBA00004141"/>
    </source>
</evidence>
<feature type="transmembrane region" description="Helical" evidence="11">
    <location>
        <begin position="478"/>
        <end position="500"/>
    </location>
</feature>
<keyword evidence="8 11" id="KW-1133">Transmembrane helix</keyword>
<dbReference type="CDD" id="cd03263">
    <property type="entry name" value="ABC_subfamily_A"/>
    <property type="match status" value="2"/>
</dbReference>
<dbReference type="GO" id="GO:0140359">
    <property type="term" value="F:ABC-type transporter activity"/>
    <property type="evidence" value="ECO:0007669"/>
    <property type="project" value="InterPro"/>
</dbReference>
<evidence type="ECO:0000256" key="6">
    <source>
        <dbReference type="ARBA" id="ARBA00022741"/>
    </source>
</evidence>
<dbReference type="OMA" id="ARAQTCD"/>
<feature type="transmembrane region" description="Helical" evidence="11">
    <location>
        <begin position="1255"/>
        <end position="1277"/>
    </location>
</feature>
<dbReference type="InterPro" id="IPR026082">
    <property type="entry name" value="ABCA"/>
</dbReference>
<evidence type="ECO:0000256" key="2">
    <source>
        <dbReference type="ARBA" id="ARBA00008869"/>
    </source>
</evidence>